<dbReference type="AlphaFoldDB" id="A0A9D4ZRT0"/>
<evidence type="ECO:0000313" key="2">
    <source>
        <dbReference type="EMBL" id="KAI5082885.1"/>
    </source>
</evidence>
<keyword evidence="3" id="KW-1185">Reference proteome</keyword>
<feature type="compositionally biased region" description="Polar residues" evidence="1">
    <location>
        <begin position="183"/>
        <end position="194"/>
    </location>
</feature>
<feature type="compositionally biased region" description="Low complexity" evidence="1">
    <location>
        <begin position="214"/>
        <end position="235"/>
    </location>
</feature>
<feature type="compositionally biased region" description="Low complexity" evidence="1">
    <location>
        <begin position="539"/>
        <end position="559"/>
    </location>
</feature>
<feature type="compositionally biased region" description="Basic and acidic residues" evidence="1">
    <location>
        <begin position="246"/>
        <end position="279"/>
    </location>
</feature>
<feature type="region of interest" description="Disordered" evidence="1">
    <location>
        <begin position="639"/>
        <end position="682"/>
    </location>
</feature>
<feature type="compositionally biased region" description="Polar residues" evidence="1">
    <location>
        <begin position="473"/>
        <end position="484"/>
    </location>
</feature>
<comment type="caution">
    <text evidence="2">The sequence shown here is derived from an EMBL/GenBank/DDBJ whole genome shotgun (WGS) entry which is preliminary data.</text>
</comment>
<dbReference type="PANTHER" id="PTHR36386:SF1">
    <property type="entry name" value="OS06G0683900 PROTEIN"/>
    <property type="match status" value="1"/>
</dbReference>
<accession>A0A9D4ZRT0</accession>
<feature type="region of interest" description="Disordered" evidence="1">
    <location>
        <begin position="403"/>
        <end position="627"/>
    </location>
</feature>
<feature type="compositionally biased region" description="Polar residues" evidence="1">
    <location>
        <begin position="286"/>
        <end position="301"/>
    </location>
</feature>
<reference evidence="2" key="1">
    <citation type="submission" date="2021-01" db="EMBL/GenBank/DDBJ databases">
        <title>Adiantum capillus-veneris genome.</title>
        <authorList>
            <person name="Fang Y."/>
            <person name="Liao Q."/>
        </authorList>
    </citation>
    <scope>NUCLEOTIDE SEQUENCE</scope>
    <source>
        <strain evidence="2">H3</strain>
        <tissue evidence="2">Leaf</tissue>
    </source>
</reference>
<feature type="compositionally biased region" description="Basic and acidic residues" evidence="1">
    <location>
        <begin position="403"/>
        <end position="412"/>
    </location>
</feature>
<protein>
    <submittedName>
        <fullName evidence="2">Uncharacterized protein</fullName>
    </submittedName>
</protein>
<feature type="compositionally biased region" description="Basic residues" evidence="1">
    <location>
        <begin position="1"/>
        <end position="18"/>
    </location>
</feature>
<feature type="compositionally biased region" description="Polar residues" evidence="1">
    <location>
        <begin position="315"/>
        <end position="335"/>
    </location>
</feature>
<dbReference type="Proteomes" id="UP000886520">
    <property type="component" value="Chromosome 3"/>
</dbReference>
<dbReference type="EMBL" id="JABFUD020000002">
    <property type="protein sequence ID" value="KAI5082885.1"/>
    <property type="molecule type" value="Genomic_DNA"/>
</dbReference>
<organism evidence="2 3">
    <name type="scientific">Adiantum capillus-veneris</name>
    <name type="common">Maidenhair fern</name>
    <dbReference type="NCBI Taxonomy" id="13818"/>
    <lineage>
        <taxon>Eukaryota</taxon>
        <taxon>Viridiplantae</taxon>
        <taxon>Streptophyta</taxon>
        <taxon>Embryophyta</taxon>
        <taxon>Tracheophyta</taxon>
        <taxon>Polypodiopsida</taxon>
        <taxon>Polypodiidae</taxon>
        <taxon>Polypodiales</taxon>
        <taxon>Pteridineae</taxon>
        <taxon>Pteridaceae</taxon>
        <taxon>Vittarioideae</taxon>
        <taxon>Adiantum</taxon>
    </lineage>
</organism>
<gene>
    <name evidence="2" type="ORF">GOP47_0002628</name>
</gene>
<dbReference type="PANTHER" id="PTHR36386">
    <property type="entry name" value="OS06G0683900 PROTEIN"/>
    <property type="match status" value="1"/>
</dbReference>
<evidence type="ECO:0000313" key="3">
    <source>
        <dbReference type="Proteomes" id="UP000886520"/>
    </source>
</evidence>
<feature type="compositionally biased region" description="Basic and acidic residues" evidence="1">
    <location>
        <begin position="302"/>
        <end position="312"/>
    </location>
</feature>
<feature type="compositionally biased region" description="Basic and acidic residues" evidence="1">
    <location>
        <begin position="432"/>
        <end position="443"/>
    </location>
</feature>
<evidence type="ECO:0000256" key="1">
    <source>
        <dbReference type="SAM" id="MobiDB-lite"/>
    </source>
</evidence>
<feature type="compositionally biased region" description="Basic and acidic residues" evidence="1">
    <location>
        <begin position="522"/>
        <end position="534"/>
    </location>
</feature>
<feature type="region of interest" description="Disordered" evidence="1">
    <location>
        <begin position="1"/>
        <end position="63"/>
    </location>
</feature>
<dbReference type="OrthoDB" id="1932658at2759"/>
<name>A0A9D4ZRT0_ADICA</name>
<feature type="region of interest" description="Disordered" evidence="1">
    <location>
        <begin position="158"/>
        <end position="372"/>
    </location>
</feature>
<feature type="compositionally biased region" description="Low complexity" evidence="1">
    <location>
        <begin position="658"/>
        <end position="681"/>
    </location>
</feature>
<sequence length="832" mass="88819">MKSASRRQVKTPVGKKTKRGAELEGTPKTPRSLEASPAKPASVDGSSIEPDDRRPQLRSRRPLQWTIITKQKIVGDGELGENTMSPSQQQAQLKCTGGSKGAAALSPICVNAIPNNAGQDGGAKKACIKKSNELPPAVILSPSVSNCDGVPERVWRGKAKALDWSDRNIDDPDDARSTDEGSCPSTPDVPSSGKQMFFWSNAAFNTHEPGQQEAVSLSKDAASSSGCSTSSASSSRQIHEASIARADSEAESKFYDSSAEDGHTHINGRESFREDDRQKGAMLPESCTTMDPVQRPSNSSLKAEENAEREHANGCISSMTNKNLFESGGKSSLAANNLDAGHVDFPPFTSAATKQPQAGNERGLQAADDAAEDKVSAMKGALDEIQQEIERLTERLAELHLQKRKREEEIQRQYKQSKNYERATGNLVKVPGNDEKSGEEKRGAGAGAGGNRMKEINGAGSSRSPLVRHKSTPKIQPQKTNRLAATSREESPLAPIGRRGQGPTASVSKLSEMRRSVSSTGRRIERSNGDERTKALRRLSLGGAATSTSSESKTQKQQGVIKPLQPCKSTPSRIVSSRYGRPITPDACRPCAPGGSISSKKRDRPSSASAASSPLPAPSPSPSASVVCSPLKRAATLRSGYPSRSGLSTPTKDRHAVSKSSAMVSSSVQLPPSTLSSSLTKSQDRTHLLLSSPRCMSPLPRLDSPKSTAALYKCLESLLEDSKHFFKRLSPARPHRLPAQLEENAIAGAVAVVAASPASTATTLSVCDCSPKQLLAAMESALPTINTCRLDALSPRDSGCVKRALDRQKKRFYFAQEEDGILEEPFAGILST</sequence>
<proteinExistence type="predicted"/>
<feature type="compositionally biased region" description="Basic and acidic residues" evidence="1">
    <location>
        <begin position="158"/>
        <end position="179"/>
    </location>
</feature>